<dbReference type="InterPro" id="IPR017930">
    <property type="entry name" value="Myb_dom"/>
</dbReference>
<sequence length="394" mass="44337">MVNKRDKKEEKKKKKKGKMSCCEREGVKRGVWTAEEDKILVDFITENGHGTWRNLPKLAEFVASVPVARTKFISKEQKTEFPFLSIVFQGEGITACMITWPMRKALLDPRNEDMVPDFLFVKELRGTFVYVKITGLLRCGKSCRLRWTNYLRPNIKRGPFSTEEENTIIHLHGTLGNKWAAIASHLPGRTDNDIKNFWNSHLRKRVSNKALDQPSSSSRSVDMKSGTPSTRHMVQWESVRVEAESRLSSKPLPLSTPSGSKLGGDYFLRLWNSQVGESFRNINEITNECEGAASHSPTSQTSSLTKAESGSRSTTVMGPFKITGRPAMADQKVEIWNCKKESEEVTAYSESSKSYEIDDSSDAMMKLLLDFPEGGNDMGFLQGPDDDASAYIQD</sequence>
<dbReference type="Pfam" id="PF00249">
    <property type="entry name" value="Myb_DNA-binding"/>
    <property type="match status" value="1"/>
</dbReference>
<comment type="caution">
    <text evidence="7">The sequence shown here is derived from an EMBL/GenBank/DDBJ whole genome shotgun (WGS) entry which is preliminary data.</text>
</comment>
<reference evidence="7" key="2">
    <citation type="journal article" date="2024" name="Plant">
        <title>Genomic evolution and insights into agronomic trait innovations of Sesamum species.</title>
        <authorList>
            <person name="Miao H."/>
            <person name="Wang L."/>
            <person name="Qu L."/>
            <person name="Liu H."/>
            <person name="Sun Y."/>
            <person name="Le M."/>
            <person name="Wang Q."/>
            <person name="Wei S."/>
            <person name="Zheng Y."/>
            <person name="Lin W."/>
            <person name="Duan Y."/>
            <person name="Cao H."/>
            <person name="Xiong S."/>
            <person name="Wang X."/>
            <person name="Wei L."/>
            <person name="Li C."/>
            <person name="Ma Q."/>
            <person name="Ju M."/>
            <person name="Zhao R."/>
            <person name="Li G."/>
            <person name="Mu C."/>
            <person name="Tian Q."/>
            <person name="Mei H."/>
            <person name="Zhang T."/>
            <person name="Gao T."/>
            <person name="Zhang H."/>
        </authorList>
    </citation>
    <scope>NUCLEOTIDE SEQUENCE</scope>
    <source>
        <strain evidence="7">KEN8</strain>
    </source>
</reference>
<evidence type="ECO:0000259" key="5">
    <source>
        <dbReference type="PROSITE" id="PS50090"/>
    </source>
</evidence>
<name>A0AAW2QVQ7_9LAMI</name>
<accession>A0AAW2QVQ7</accession>
<keyword evidence="2" id="KW-0238">DNA-binding</keyword>
<evidence type="ECO:0000256" key="2">
    <source>
        <dbReference type="ARBA" id="ARBA00023125"/>
    </source>
</evidence>
<dbReference type="PROSITE" id="PS51294">
    <property type="entry name" value="HTH_MYB"/>
    <property type="match status" value="2"/>
</dbReference>
<organism evidence="7">
    <name type="scientific">Sesamum calycinum</name>
    <dbReference type="NCBI Taxonomy" id="2727403"/>
    <lineage>
        <taxon>Eukaryota</taxon>
        <taxon>Viridiplantae</taxon>
        <taxon>Streptophyta</taxon>
        <taxon>Embryophyta</taxon>
        <taxon>Tracheophyta</taxon>
        <taxon>Spermatophyta</taxon>
        <taxon>Magnoliopsida</taxon>
        <taxon>eudicotyledons</taxon>
        <taxon>Gunneridae</taxon>
        <taxon>Pentapetalae</taxon>
        <taxon>asterids</taxon>
        <taxon>lamiids</taxon>
        <taxon>Lamiales</taxon>
        <taxon>Pedaliaceae</taxon>
        <taxon>Sesamum</taxon>
    </lineage>
</organism>
<feature type="region of interest" description="Disordered" evidence="4">
    <location>
        <begin position="208"/>
        <end position="234"/>
    </location>
</feature>
<evidence type="ECO:0000259" key="6">
    <source>
        <dbReference type="PROSITE" id="PS51294"/>
    </source>
</evidence>
<dbReference type="InterPro" id="IPR001005">
    <property type="entry name" value="SANT/Myb"/>
</dbReference>
<evidence type="ECO:0000256" key="3">
    <source>
        <dbReference type="ARBA" id="ARBA00023242"/>
    </source>
</evidence>
<feature type="domain" description="Myb-like" evidence="5">
    <location>
        <begin position="152"/>
        <end position="202"/>
    </location>
</feature>
<dbReference type="PANTHER" id="PTHR10641">
    <property type="entry name" value="MYB FAMILY TRANSCRIPTION FACTOR"/>
    <property type="match status" value="1"/>
</dbReference>
<evidence type="ECO:0000256" key="1">
    <source>
        <dbReference type="ARBA" id="ARBA00004123"/>
    </source>
</evidence>
<evidence type="ECO:0000256" key="4">
    <source>
        <dbReference type="SAM" id="MobiDB-lite"/>
    </source>
</evidence>
<feature type="region of interest" description="Disordered" evidence="4">
    <location>
        <begin position="290"/>
        <end position="321"/>
    </location>
</feature>
<dbReference type="PANTHER" id="PTHR10641:SF622">
    <property type="entry name" value="TRANSCRIPTION FACTOR MYB17"/>
    <property type="match status" value="1"/>
</dbReference>
<dbReference type="SMART" id="SM00717">
    <property type="entry name" value="SANT"/>
    <property type="match status" value="2"/>
</dbReference>
<dbReference type="InterPro" id="IPR015495">
    <property type="entry name" value="Myb_TF_plants"/>
</dbReference>
<feature type="compositionally biased region" description="Polar residues" evidence="4">
    <location>
        <begin position="295"/>
        <end position="316"/>
    </location>
</feature>
<dbReference type="CDD" id="cd00167">
    <property type="entry name" value="SANT"/>
    <property type="match status" value="2"/>
</dbReference>
<dbReference type="GO" id="GO:0003677">
    <property type="term" value="F:DNA binding"/>
    <property type="evidence" value="ECO:0007669"/>
    <property type="project" value="UniProtKB-KW"/>
</dbReference>
<dbReference type="EMBL" id="JACGWM010000005">
    <property type="protein sequence ID" value="KAL0371689.1"/>
    <property type="molecule type" value="Genomic_DNA"/>
</dbReference>
<dbReference type="PROSITE" id="PS50090">
    <property type="entry name" value="MYB_LIKE"/>
    <property type="match status" value="2"/>
</dbReference>
<dbReference type="InterPro" id="IPR009057">
    <property type="entry name" value="Homeodomain-like_sf"/>
</dbReference>
<reference evidence="7" key="1">
    <citation type="submission" date="2020-06" db="EMBL/GenBank/DDBJ databases">
        <authorList>
            <person name="Li T."/>
            <person name="Hu X."/>
            <person name="Zhang T."/>
            <person name="Song X."/>
            <person name="Zhang H."/>
            <person name="Dai N."/>
            <person name="Sheng W."/>
            <person name="Hou X."/>
            <person name="Wei L."/>
        </authorList>
    </citation>
    <scope>NUCLEOTIDE SEQUENCE</scope>
    <source>
        <strain evidence="7">KEN8</strain>
        <tissue evidence="7">Leaf</tissue>
    </source>
</reference>
<feature type="domain" description="Myb-like" evidence="5">
    <location>
        <begin position="24"/>
        <end position="70"/>
    </location>
</feature>
<dbReference type="SUPFAM" id="SSF46689">
    <property type="entry name" value="Homeodomain-like"/>
    <property type="match status" value="2"/>
</dbReference>
<comment type="subcellular location">
    <subcellularLocation>
        <location evidence="1">Nucleus</location>
    </subcellularLocation>
</comment>
<gene>
    <name evidence="7" type="ORF">Scaly_0850500</name>
</gene>
<feature type="compositionally biased region" description="Polar residues" evidence="4">
    <location>
        <begin position="213"/>
        <end position="232"/>
    </location>
</feature>
<dbReference type="Gene3D" id="1.10.10.60">
    <property type="entry name" value="Homeodomain-like"/>
    <property type="match status" value="2"/>
</dbReference>
<evidence type="ECO:0000313" key="7">
    <source>
        <dbReference type="EMBL" id="KAL0371689.1"/>
    </source>
</evidence>
<protein>
    <submittedName>
        <fullName evidence="7">Transcription factor</fullName>
    </submittedName>
</protein>
<proteinExistence type="predicted"/>
<keyword evidence="3" id="KW-0539">Nucleus</keyword>
<feature type="domain" description="HTH myb-type" evidence="6">
    <location>
        <begin position="152"/>
        <end position="206"/>
    </location>
</feature>
<feature type="domain" description="HTH myb-type" evidence="6">
    <location>
        <begin position="24"/>
        <end position="54"/>
    </location>
</feature>
<dbReference type="GO" id="GO:0005634">
    <property type="term" value="C:nucleus"/>
    <property type="evidence" value="ECO:0007669"/>
    <property type="project" value="UniProtKB-SubCell"/>
</dbReference>
<dbReference type="AlphaFoldDB" id="A0AAW2QVQ7"/>